<keyword evidence="1" id="KW-0472">Membrane</keyword>
<evidence type="ECO:0000313" key="2">
    <source>
        <dbReference type="EMBL" id="KYH24011.1"/>
    </source>
</evidence>
<sequence length="210" mass="23736">MASGDISYRSSILLSTRKFISHYRATNAQYVAVTGASIIFGLSGLPSLQPRQNLLAILALLFIIISILYHYISGRPFGIDLSCTPTHLVDGQRQPDKIAENRDLLLLQDGSCTLHGHIQLSKLISQFNIQFSPSNEINADLRNKPKREHTYLPQDGILKCEKVSERNFPWVLEIYSNSSVSTNDRYHKLELIDLDSNRTLARFDVIDVSY</sequence>
<dbReference type="EMBL" id="LTAZ01000017">
    <property type="protein sequence ID" value="KYH24011.1"/>
    <property type="molecule type" value="Genomic_DNA"/>
</dbReference>
<evidence type="ECO:0000313" key="3">
    <source>
        <dbReference type="Proteomes" id="UP000075321"/>
    </source>
</evidence>
<proteinExistence type="predicted"/>
<keyword evidence="3" id="KW-1185">Reference proteome</keyword>
<evidence type="ECO:0000256" key="1">
    <source>
        <dbReference type="SAM" id="Phobius"/>
    </source>
</evidence>
<protein>
    <submittedName>
        <fullName evidence="2">Uncharacterized protein</fullName>
    </submittedName>
</protein>
<keyword evidence="1" id="KW-0812">Transmembrane</keyword>
<keyword evidence="1" id="KW-1133">Transmembrane helix</keyword>
<comment type="caution">
    <text evidence="2">The sequence shown here is derived from an EMBL/GenBank/DDBJ whole genome shotgun (WGS) entry which is preliminary data.</text>
</comment>
<feature type="transmembrane region" description="Helical" evidence="1">
    <location>
        <begin position="54"/>
        <end position="72"/>
    </location>
</feature>
<reference evidence="2 3" key="1">
    <citation type="submission" date="2016-02" db="EMBL/GenBank/DDBJ databases">
        <title>Genome sequence of Halalkalicoccus paucihalophilus DSM 24557.</title>
        <authorList>
            <person name="Poehlein A."/>
            <person name="Daniel R."/>
        </authorList>
    </citation>
    <scope>NUCLEOTIDE SEQUENCE [LARGE SCALE GENOMIC DNA]</scope>
    <source>
        <strain evidence="2 3">DSM 24557</strain>
    </source>
</reference>
<accession>A0A151A8K9</accession>
<gene>
    <name evidence="2" type="ORF">HAPAU_40900</name>
</gene>
<dbReference type="PATRIC" id="fig|1008153.3.peg.4383"/>
<feature type="transmembrane region" description="Helical" evidence="1">
    <location>
        <begin position="27"/>
        <end position="48"/>
    </location>
</feature>
<organism evidence="2 3">
    <name type="scientific">Halalkalicoccus paucihalophilus</name>
    <dbReference type="NCBI Taxonomy" id="1008153"/>
    <lineage>
        <taxon>Archaea</taxon>
        <taxon>Methanobacteriati</taxon>
        <taxon>Methanobacteriota</taxon>
        <taxon>Stenosarchaea group</taxon>
        <taxon>Halobacteria</taxon>
        <taxon>Halobacteriales</taxon>
        <taxon>Halococcaceae</taxon>
        <taxon>Halalkalicoccus</taxon>
    </lineage>
</organism>
<dbReference type="Proteomes" id="UP000075321">
    <property type="component" value="Unassembled WGS sequence"/>
</dbReference>
<dbReference type="AlphaFoldDB" id="A0A151A8K9"/>
<name>A0A151A8K9_9EURY</name>